<dbReference type="Proteomes" id="UP001497623">
    <property type="component" value="Unassembled WGS sequence"/>
</dbReference>
<proteinExistence type="predicted"/>
<organism evidence="1 2">
    <name type="scientific">Meganyctiphanes norvegica</name>
    <name type="common">Northern krill</name>
    <name type="synonym">Thysanopoda norvegica</name>
    <dbReference type="NCBI Taxonomy" id="48144"/>
    <lineage>
        <taxon>Eukaryota</taxon>
        <taxon>Metazoa</taxon>
        <taxon>Ecdysozoa</taxon>
        <taxon>Arthropoda</taxon>
        <taxon>Crustacea</taxon>
        <taxon>Multicrustacea</taxon>
        <taxon>Malacostraca</taxon>
        <taxon>Eumalacostraca</taxon>
        <taxon>Eucarida</taxon>
        <taxon>Euphausiacea</taxon>
        <taxon>Euphausiidae</taxon>
        <taxon>Meganyctiphanes</taxon>
    </lineage>
</organism>
<keyword evidence="2" id="KW-1185">Reference proteome</keyword>
<dbReference type="EMBL" id="CAXKWB010016071">
    <property type="protein sequence ID" value="CAL4115300.1"/>
    <property type="molecule type" value="Genomic_DNA"/>
</dbReference>
<accession>A0AAV2R6T6</accession>
<protein>
    <submittedName>
        <fullName evidence="1">Uncharacterized protein</fullName>
    </submittedName>
</protein>
<sequence>KSPRTLKGQSFQKKYENIENEEISKPVLLKSCRYWKKVRKKKSPRTLMGRRKWHHVPLIKKYRRYKKKIKKIRNKKTPSELCHYISEVSELQKFTTFPFMKGKEINSATTTNESTYKDGHFKFKYTILVSLFCL</sequence>
<evidence type="ECO:0000313" key="2">
    <source>
        <dbReference type="Proteomes" id="UP001497623"/>
    </source>
</evidence>
<gene>
    <name evidence="1" type="ORF">MNOR_LOCUS20626</name>
</gene>
<comment type="caution">
    <text evidence="1">The sequence shown here is derived from an EMBL/GenBank/DDBJ whole genome shotgun (WGS) entry which is preliminary data.</text>
</comment>
<reference evidence="1 2" key="1">
    <citation type="submission" date="2024-05" db="EMBL/GenBank/DDBJ databases">
        <authorList>
            <person name="Wallberg A."/>
        </authorList>
    </citation>
    <scope>NUCLEOTIDE SEQUENCE [LARGE SCALE GENOMIC DNA]</scope>
</reference>
<dbReference type="AlphaFoldDB" id="A0AAV2R6T6"/>
<feature type="non-terminal residue" evidence="1">
    <location>
        <position position="1"/>
    </location>
</feature>
<evidence type="ECO:0000313" key="1">
    <source>
        <dbReference type="EMBL" id="CAL4115300.1"/>
    </source>
</evidence>
<name>A0AAV2R6T6_MEGNR</name>